<evidence type="ECO:0000256" key="10">
    <source>
        <dbReference type="SAM" id="Phobius"/>
    </source>
</evidence>
<keyword evidence="6 10" id="KW-1133">Transmembrane helix</keyword>
<keyword evidence="12" id="KW-1185">Reference proteome</keyword>
<evidence type="ECO:0000256" key="1">
    <source>
        <dbReference type="ARBA" id="ARBA00004651"/>
    </source>
</evidence>
<accession>A0A8J5UPF1</accession>
<dbReference type="GO" id="GO:0005886">
    <property type="term" value="C:plasma membrane"/>
    <property type="evidence" value="ECO:0007669"/>
    <property type="project" value="UniProtKB-SubCell"/>
</dbReference>
<organism evidence="11 12">
    <name type="scientific">Cotesia typhae</name>
    <dbReference type="NCBI Taxonomy" id="2053667"/>
    <lineage>
        <taxon>Eukaryota</taxon>
        <taxon>Metazoa</taxon>
        <taxon>Ecdysozoa</taxon>
        <taxon>Arthropoda</taxon>
        <taxon>Hexapoda</taxon>
        <taxon>Insecta</taxon>
        <taxon>Pterygota</taxon>
        <taxon>Neoptera</taxon>
        <taxon>Endopterygota</taxon>
        <taxon>Hymenoptera</taxon>
        <taxon>Apocrita</taxon>
        <taxon>Ichneumonoidea</taxon>
        <taxon>Braconidae</taxon>
        <taxon>Microgastrinae</taxon>
        <taxon>Cotesia</taxon>
    </lineage>
</organism>
<evidence type="ECO:0000313" key="12">
    <source>
        <dbReference type="Proteomes" id="UP000729913"/>
    </source>
</evidence>
<keyword evidence="2" id="KW-1003">Cell membrane</keyword>
<evidence type="ECO:0000256" key="4">
    <source>
        <dbReference type="ARBA" id="ARBA00022692"/>
    </source>
</evidence>
<dbReference type="OrthoDB" id="8189294at2759"/>
<evidence type="ECO:0000256" key="8">
    <source>
        <dbReference type="ARBA" id="ARBA00023170"/>
    </source>
</evidence>
<dbReference type="PANTHER" id="PTHR21137:SF35">
    <property type="entry name" value="ODORANT RECEPTOR 19A-RELATED"/>
    <property type="match status" value="1"/>
</dbReference>
<evidence type="ECO:0000256" key="5">
    <source>
        <dbReference type="ARBA" id="ARBA00022725"/>
    </source>
</evidence>
<feature type="transmembrane region" description="Helical" evidence="10">
    <location>
        <begin position="30"/>
        <end position="48"/>
    </location>
</feature>
<name>A0A8J5UPF1_9HYME</name>
<gene>
    <name evidence="11" type="ORF">G9C98_005434</name>
</gene>
<keyword evidence="5" id="KW-0552">Olfaction</keyword>
<evidence type="ECO:0000256" key="2">
    <source>
        <dbReference type="ARBA" id="ARBA00022475"/>
    </source>
</evidence>
<dbReference type="InterPro" id="IPR004117">
    <property type="entry name" value="7tm6_olfct_rcpt"/>
</dbReference>
<reference evidence="11" key="1">
    <citation type="submission" date="2020-03" db="EMBL/GenBank/DDBJ databases">
        <authorList>
            <person name="Chebbi M.A."/>
            <person name="Drezen J.M."/>
        </authorList>
    </citation>
    <scope>NUCLEOTIDE SEQUENCE</scope>
    <source>
        <tissue evidence="11">Whole body</tissue>
    </source>
</reference>
<dbReference type="GO" id="GO:0004984">
    <property type="term" value="F:olfactory receptor activity"/>
    <property type="evidence" value="ECO:0007669"/>
    <property type="project" value="InterPro"/>
</dbReference>
<feature type="transmembrane region" description="Helical" evidence="10">
    <location>
        <begin position="68"/>
        <end position="85"/>
    </location>
</feature>
<dbReference type="GO" id="GO:0005549">
    <property type="term" value="F:odorant binding"/>
    <property type="evidence" value="ECO:0007669"/>
    <property type="project" value="InterPro"/>
</dbReference>
<evidence type="ECO:0000256" key="6">
    <source>
        <dbReference type="ARBA" id="ARBA00022989"/>
    </source>
</evidence>
<keyword evidence="3" id="KW-0716">Sensory transduction</keyword>
<evidence type="ECO:0000256" key="9">
    <source>
        <dbReference type="ARBA" id="ARBA00023224"/>
    </source>
</evidence>
<sequence length="241" mass="28362">MEIFRENLTLLFYLGVWKPSKWSSGTIKSFLYSFYTILIIFLSYNFLITELLDLILVTSNVTEFINNFFMITAIFSGCVKLVIFLRYRDSFDKIIDDLKKYLLNDSNTKEEMDMWNRTSKKIRLFGNVHSLLSWVILFEYCIGAVIFCTSAYYMSRMKVFSVEFISCASYITEIMLDLFIVCFSCNEVTLELHGTFYDCHWYMLNNEDKKSLGFMMVNSINPIYFTSGYVINLSIESFTKV</sequence>
<reference evidence="11" key="2">
    <citation type="submission" date="2021-04" db="EMBL/GenBank/DDBJ databases">
        <title>Genome-wide patterns of bracovirus chromosomal integration into multiple host tissues during parasitism.</title>
        <authorList>
            <person name="Chebbi M.A.C."/>
        </authorList>
    </citation>
    <scope>NUCLEOTIDE SEQUENCE</scope>
    <source>
        <tissue evidence="11">Whole body</tissue>
    </source>
</reference>
<protein>
    <submittedName>
        <fullName evidence="11">Uncharacterized protein</fullName>
    </submittedName>
</protein>
<keyword evidence="7 10" id="KW-0472">Membrane</keyword>
<dbReference type="AlphaFoldDB" id="A0A8J5UPF1"/>
<comment type="subcellular location">
    <subcellularLocation>
        <location evidence="1">Cell membrane</location>
        <topology evidence="1">Multi-pass membrane protein</topology>
    </subcellularLocation>
</comment>
<comment type="caution">
    <text evidence="11">The sequence shown here is derived from an EMBL/GenBank/DDBJ whole genome shotgun (WGS) entry which is preliminary data.</text>
</comment>
<dbReference type="GO" id="GO:0007165">
    <property type="term" value="P:signal transduction"/>
    <property type="evidence" value="ECO:0007669"/>
    <property type="project" value="UniProtKB-KW"/>
</dbReference>
<evidence type="ECO:0000313" key="11">
    <source>
        <dbReference type="EMBL" id="KAG8035012.1"/>
    </source>
</evidence>
<evidence type="ECO:0000256" key="7">
    <source>
        <dbReference type="ARBA" id="ARBA00023136"/>
    </source>
</evidence>
<feature type="non-terminal residue" evidence="11">
    <location>
        <position position="1"/>
    </location>
</feature>
<dbReference type="Proteomes" id="UP000729913">
    <property type="component" value="Unassembled WGS sequence"/>
</dbReference>
<dbReference type="PANTHER" id="PTHR21137">
    <property type="entry name" value="ODORANT RECEPTOR"/>
    <property type="match status" value="1"/>
</dbReference>
<keyword evidence="8" id="KW-0675">Receptor</keyword>
<evidence type="ECO:0000256" key="3">
    <source>
        <dbReference type="ARBA" id="ARBA00022606"/>
    </source>
</evidence>
<feature type="transmembrane region" description="Helical" evidence="10">
    <location>
        <begin position="131"/>
        <end position="154"/>
    </location>
</feature>
<keyword evidence="9" id="KW-0807">Transducer</keyword>
<keyword evidence="4 10" id="KW-0812">Transmembrane</keyword>
<dbReference type="EMBL" id="JAAOIC020000065">
    <property type="protein sequence ID" value="KAG8035012.1"/>
    <property type="molecule type" value="Genomic_DNA"/>
</dbReference>
<proteinExistence type="predicted"/>
<dbReference type="Pfam" id="PF02949">
    <property type="entry name" value="7tm_6"/>
    <property type="match status" value="1"/>
</dbReference>